<feature type="binding site" evidence="2">
    <location>
        <position position="191"/>
    </location>
    <ligand>
        <name>ATP</name>
        <dbReference type="ChEBI" id="CHEBI:30616"/>
    </ligand>
</feature>
<comment type="caution">
    <text evidence="2">Lacks conserved residue(s) required for the propagation of feature annotation.</text>
</comment>
<keyword evidence="2" id="KW-0820">tRNA-binding</keyword>
<accession>A0AB73T5A8</accession>
<dbReference type="PANTHER" id="PTHR37825:SF1">
    <property type="entry name" value="TRNA(MET) CYTIDINE ACETATE LIGASE"/>
    <property type="match status" value="1"/>
</dbReference>
<dbReference type="EMBL" id="QGGY01000005">
    <property type="protein sequence ID" value="PWJ76283.1"/>
    <property type="molecule type" value="Genomic_DNA"/>
</dbReference>
<keyword evidence="4" id="KW-1185">Reference proteome</keyword>
<dbReference type="GO" id="GO:0000049">
    <property type="term" value="F:tRNA binding"/>
    <property type="evidence" value="ECO:0007669"/>
    <property type="project" value="UniProtKB-KW"/>
</dbReference>
<comment type="similarity">
    <text evidence="2">Belongs to the TmcAL family.</text>
</comment>
<dbReference type="AlphaFoldDB" id="A0AB73T5A8"/>
<dbReference type="SUPFAM" id="SSF52374">
    <property type="entry name" value="Nucleotidylyl transferase"/>
    <property type="match status" value="1"/>
</dbReference>
<reference evidence="3 4" key="1">
    <citation type="submission" date="2018-05" db="EMBL/GenBank/DDBJ databases">
        <authorList>
            <person name="Goeker M."/>
            <person name="Huntemann M."/>
            <person name="Clum A."/>
            <person name="Pillay M."/>
            <person name="Palaniappan K."/>
            <person name="Varghese N."/>
            <person name="Mikhailova N."/>
            <person name="Stamatis D."/>
            <person name="Reddy T."/>
            <person name="Daum C."/>
            <person name="Shapiro N."/>
            <person name="Ivanova N."/>
            <person name="Kyrpides N."/>
            <person name="Woyke T."/>
        </authorList>
    </citation>
    <scope>NUCLEOTIDE SEQUENCE [LARGE SCALE GENOMIC DNA]</scope>
    <source>
        <strain evidence="3 4">DSM 26524</strain>
    </source>
</reference>
<comment type="subcellular location">
    <subcellularLocation>
        <location evidence="2">Cytoplasm</location>
    </subcellularLocation>
</comment>
<dbReference type="GO" id="GO:0005737">
    <property type="term" value="C:cytoplasm"/>
    <property type="evidence" value="ECO:0007669"/>
    <property type="project" value="UniProtKB-SubCell"/>
</dbReference>
<dbReference type="InterPro" id="IPR008513">
    <property type="entry name" value="tRNA(Met)_cyd_acetate_ligase"/>
</dbReference>
<dbReference type="GO" id="GO:0016879">
    <property type="term" value="F:ligase activity, forming carbon-nitrogen bonds"/>
    <property type="evidence" value="ECO:0007669"/>
    <property type="project" value="UniProtKB-UniRule"/>
</dbReference>
<dbReference type="Pfam" id="PF05636">
    <property type="entry name" value="HIGH_NTase1"/>
    <property type="match status" value="1"/>
</dbReference>
<organism evidence="3 4">
    <name type="scientific">Murimonas intestini</name>
    <dbReference type="NCBI Taxonomy" id="1337051"/>
    <lineage>
        <taxon>Bacteria</taxon>
        <taxon>Bacillati</taxon>
        <taxon>Bacillota</taxon>
        <taxon>Clostridia</taxon>
        <taxon>Lachnospirales</taxon>
        <taxon>Lachnospiraceae</taxon>
        <taxon>Murimonas</taxon>
    </lineage>
</organism>
<keyword evidence="2" id="KW-0694">RNA-binding</keyword>
<gene>
    <name evidence="2" type="primary">tmcAL</name>
    <name evidence="3" type="ORF">C7383_105321</name>
</gene>
<keyword evidence="2" id="KW-0547">Nucleotide-binding</keyword>
<dbReference type="Gene3D" id="3.40.50.620">
    <property type="entry name" value="HUPs"/>
    <property type="match status" value="1"/>
</dbReference>
<dbReference type="HAMAP" id="MF_01539">
    <property type="entry name" value="TmcAL"/>
    <property type="match status" value="1"/>
</dbReference>
<feature type="binding site" evidence="2">
    <location>
        <begin position="7"/>
        <end position="20"/>
    </location>
    <ligand>
        <name>ATP</name>
        <dbReference type="ChEBI" id="CHEBI:30616"/>
    </ligand>
</feature>
<feature type="binding site" evidence="2">
    <location>
        <position position="102"/>
    </location>
    <ligand>
        <name>ATP</name>
        <dbReference type="ChEBI" id="CHEBI:30616"/>
    </ligand>
</feature>
<sequence length="420" mass="45834">MKTVGIIAEYNPFHNGHLYHIRESRRLTGAGYVVVVMSGDFVQRGGPALADKYTRTRMALCGGADLVLELPACFSCASAEYFAGGALALLDGLGVIDFLSFGSECGDASALMECASILLKEPPVYRAALRKAQKEGMTFPAARKEALSACLSSESSLSSKILDSPNNILGAEYCRALLANNSRIQPVTIPRKGSGYHNLQLPSGAGDTAAFASASAVRNALAVSDVFPDNLSSQLPDCSLSLLRKLYSAGRLVSEEDFSQIIHYRLLQASSPDDLMPFLDMTPDLARRIMNLLPEYTGYAEFLSLLKTKQVTLTRVRRCLLHLLLDIRTSDIRRDGLTFEVPYARILGFKKSASPLLREIKTSGNLPLITKVADAASQLHDHGLQMLQKDIRASEIYHCICQAKSPGHIYNEYRISPVIV</sequence>
<comment type="caution">
    <text evidence="3">The sequence shown here is derived from an EMBL/GenBank/DDBJ whole genome shotgun (WGS) entry which is preliminary data.</text>
</comment>
<dbReference type="GO" id="GO:0006400">
    <property type="term" value="P:tRNA modification"/>
    <property type="evidence" value="ECO:0007669"/>
    <property type="project" value="UniProtKB-UniRule"/>
</dbReference>
<keyword evidence="2" id="KW-0963">Cytoplasm</keyword>
<name>A0AB73T5A8_9FIRM</name>
<feature type="binding site" evidence="2">
    <location>
        <position position="166"/>
    </location>
    <ligand>
        <name>ATP</name>
        <dbReference type="ChEBI" id="CHEBI:30616"/>
    </ligand>
</feature>
<dbReference type="EC" id="6.3.4.-" evidence="2"/>
<evidence type="ECO:0000256" key="2">
    <source>
        <dbReference type="HAMAP-Rule" id="MF_01539"/>
    </source>
</evidence>
<keyword evidence="2" id="KW-0067">ATP-binding</keyword>
<keyword evidence="1 2" id="KW-0819">tRNA processing</keyword>
<keyword evidence="2" id="KW-0436">Ligase</keyword>
<evidence type="ECO:0000313" key="3">
    <source>
        <dbReference type="EMBL" id="PWJ76283.1"/>
    </source>
</evidence>
<evidence type="ECO:0000313" key="4">
    <source>
        <dbReference type="Proteomes" id="UP000245412"/>
    </source>
</evidence>
<comment type="function">
    <text evidence="2">Catalyzes the formation of N(4)-acetylcytidine (ac(4)C) at the wobble position of elongator tRNA(Met), using acetate and ATP as substrates. First activates an acetate ion to form acetyladenylate (Ac-AMP) and then transfers the acetyl group to tRNA to form ac(4)C34.</text>
</comment>
<dbReference type="InterPro" id="IPR014729">
    <property type="entry name" value="Rossmann-like_a/b/a_fold"/>
</dbReference>
<comment type="catalytic activity">
    <reaction evidence="2">
        <text>cytidine(34) in elongator tRNA(Met) + acetate + ATP = N(4)-acetylcytidine(34) in elongator tRNA(Met) + AMP + diphosphate</text>
        <dbReference type="Rhea" id="RHEA:58144"/>
        <dbReference type="Rhea" id="RHEA-COMP:10693"/>
        <dbReference type="Rhea" id="RHEA-COMP:10694"/>
        <dbReference type="ChEBI" id="CHEBI:30089"/>
        <dbReference type="ChEBI" id="CHEBI:30616"/>
        <dbReference type="ChEBI" id="CHEBI:33019"/>
        <dbReference type="ChEBI" id="CHEBI:74900"/>
        <dbReference type="ChEBI" id="CHEBI:82748"/>
        <dbReference type="ChEBI" id="CHEBI:456215"/>
    </reaction>
</comment>
<dbReference type="PANTHER" id="PTHR37825">
    <property type="entry name" value="TRNA(MET) CYTIDINE ACETATE LIGASE"/>
    <property type="match status" value="1"/>
</dbReference>
<dbReference type="GO" id="GO:0005524">
    <property type="term" value="F:ATP binding"/>
    <property type="evidence" value="ECO:0007669"/>
    <property type="project" value="UniProtKB-KW"/>
</dbReference>
<protein>
    <recommendedName>
        <fullName evidence="2">tRNA(Met) cytidine acetate ligase</fullName>
        <ecNumber evidence="2">6.3.4.-</ecNumber>
    </recommendedName>
</protein>
<proteinExistence type="inferred from homology"/>
<evidence type="ECO:0000256" key="1">
    <source>
        <dbReference type="ARBA" id="ARBA00022694"/>
    </source>
</evidence>
<dbReference type="Proteomes" id="UP000245412">
    <property type="component" value="Unassembled WGS sequence"/>
</dbReference>
<dbReference type="RefSeq" id="WP_257497627.1">
    <property type="nucleotide sequence ID" value="NZ_JANKBI010000003.1"/>
</dbReference>